<dbReference type="InterPro" id="IPR020084">
    <property type="entry name" value="NUDIX_hydrolase_CS"/>
</dbReference>
<evidence type="ECO:0000313" key="5">
    <source>
        <dbReference type="EMBL" id="KKR62558.1"/>
    </source>
</evidence>
<feature type="domain" description="Nudix hydrolase" evidence="4">
    <location>
        <begin position="7"/>
        <end position="138"/>
    </location>
</feature>
<reference evidence="5 6" key="1">
    <citation type="journal article" date="2015" name="Nature">
        <title>rRNA introns, odd ribosomes, and small enigmatic genomes across a large radiation of phyla.</title>
        <authorList>
            <person name="Brown C.T."/>
            <person name="Hug L.A."/>
            <person name="Thomas B.C."/>
            <person name="Sharon I."/>
            <person name="Castelle C.J."/>
            <person name="Singh A."/>
            <person name="Wilkins M.J."/>
            <person name="Williams K.H."/>
            <person name="Banfield J.F."/>
        </authorList>
    </citation>
    <scope>NUCLEOTIDE SEQUENCE [LARGE SCALE GENOMIC DNA]</scope>
</reference>
<dbReference type="AlphaFoldDB" id="A0A0G0SC75"/>
<dbReference type="PANTHER" id="PTHR43046">
    <property type="entry name" value="GDP-MANNOSE MANNOSYL HYDROLASE"/>
    <property type="match status" value="1"/>
</dbReference>
<dbReference type="Pfam" id="PF00293">
    <property type="entry name" value="NUDIX"/>
    <property type="match status" value="1"/>
</dbReference>
<evidence type="ECO:0000256" key="3">
    <source>
        <dbReference type="RuleBase" id="RU003476"/>
    </source>
</evidence>
<dbReference type="PROSITE" id="PS51462">
    <property type="entry name" value="NUDIX"/>
    <property type="match status" value="1"/>
</dbReference>
<sequence length="146" mass="16455">MTGHNRILMNFALAAIFNERGELLLQKRGDKKKWGLPGGVLELGETLDEAVVREIKEETGLEIKTKSLIGIYTGPDYNVSYPNGDLTQPVAVLFNVEVIGGDLTDKVDEETLELRYFNQENLPEIANKDFQDMINDAFDKKTGIWH</sequence>
<gene>
    <name evidence="5" type="ORF">UU02_C0044G0012</name>
</gene>
<protein>
    <submittedName>
        <fullName evidence="5">MutT/nudix family protein</fullName>
    </submittedName>
</protein>
<dbReference type="SUPFAM" id="SSF55811">
    <property type="entry name" value="Nudix"/>
    <property type="match status" value="1"/>
</dbReference>
<comment type="cofactor">
    <cofactor evidence="1">
        <name>Mg(2+)</name>
        <dbReference type="ChEBI" id="CHEBI:18420"/>
    </cofactor>
</comment>
<dbReference type="GO" id="GO:0016787">
    <property type="term" value="F:hydrolase activity"/>
    <property type="evidence" value="ECO:0007669"/>
    <property type="project" value="UniProtKB-KW"/>
</dbReference>
<dbReference type="Proteomes" id="UP000034293">
    <property type="component" value="Unassembled WGS sequence"/>
</dbReference>
<dbReference type="PANTHER" id="PTHR43046:SF2">
    <property type="entry name" value="8-OXO-DGTP DIPHOSPHATASE-RELATED"/>
    <property type="match status" value="1"/>
</dbReference>
<dbReference type="InterPro" id="IPR000086">
    <property type="entry name" value="NUDIX_hydrolase_dom"/>
</dbReference>
<comment type="similarity">
    <text evidence="3">Belongs to the Nudix hydrolase family.</text>
</comment>
<evidence type="ECO:0000313" key="6">
    <source>
        <dbReference type="Proteomes" id="UP000034293"/>
    </source>
</evidence>
<dbReference type="PATRIC" id="fig|1618553.3.peg.560"/>
<evidence type="ECO:0000259" key="4">
    <source>
        <dbReference type="PROSITE" id="PS51462"/>
    </source>
</evidence>
<accession>A0A0G0SC75</accession>
<dbReference type="EMBL" id="LBZA01000044">
    <property type="protein sequence ID" value="KKR62558.1"/>
    <property type="molecule type" value="Genomic_DNA"/>
</dbReference>
<keyword evidence="2 3" id="KW-0378">Hydrolase</keyword>
<dbReference type="PRINTS" id="PR00502">
    <property type="entry name" value="NUDIXFAMILY"/>
</dbReference>
<organism evidence="5 6">
    <name type="scientific">Candidatus Woesebacteria bacterium GW2011_GWA1_40_43</name>
    <dbReference type="NCBI Taxonomy" id="1618553"/>
    <lineage>
        <taxon>Bacteria</taxon>
        <taxon>Candidatus Woeseibacteriota</taxon>
    </lineage>
</organism>
<evidence type="ECO:0000256" key="1">
    <source>
        <dbReference type="ARBA" id="ARBA00001946"/>
    </source>
</evidence>
<comment type="caution">
    <text evidence="5">The sequence shown here is derived from an EMBL/GenBank/DDBJ whole genome shotgun (WGS) entry which is preliminary data.</text>
</comment>
<proteinExistence type="inferred from homology"/>
<dbReference type="PROSITE" id="PS00893">
    <property type="entry name" value="NUDIX_BOX"/>
    <property type="match status" value="1"/>
</dbReference>
<dbReference type="InterPro" id="IPR020476">
    <property type="entry name" value="Nudix_hydrolase"/>
</dbReference>
<dbReference type="Gene3D" id="3.90.79.10">
    <property type="entry name" value="Nucleoside Triphosphate Pyrophosphohydrolase"/>
    <property type="match status" value="1"/>
</dbReference>
<dbReference type="InterPro" id="IPR015797">
    <property type="entry name" value="NUDIX_hydrolase-like_dom_sf"/>
</dbReference>
<evidence type="ECO:0000256" key="2">
    <source>
        <dbReference type="ARBA" id="ARBA00022801"/>
    </source>
</evidence>
<name>A0A0G0SC75_9BACT</name>
<dbReference type="CDD" id="cd04677">
    <property type="entry name" value="NUDIX_Hydrolase"/>
    <property type="match status" value="1"/>
</dbReference>